<proteinExistence type="predicted"/>
<sequence>MLTERTIIEEVNELDSEEIKALSTDPTVRKYLGGVRSEGTIPFILKEMLRSDDTSIYLTIRNRETHEFIGLVSLDPHHEGEDIEISYQLLPQWWRKGFGSEAVIEVLKYAFNELMLVKVVAETQSANHSSCRLLEKVGMTLGKKVIRFGEEQSIYFIHRH</sequence>
<organism evidence="2 3">
    <name type="scientific">Jeotgalibacillus salarius</name>
    <dbReference type="NCBI Taxonomy" id="546023"/>
    <lineage>
        <taxon>Bacteria</taxon>
        <taxon>Bacillati</taxon>
        <taxon>Bacillota</taxon>
        <taxon>Bacilli</taxon>
        <taxon>Bacillales</taxon>
        <taxon>Caryophanaceae</taxon>
        <taxon>Jeotgalibacillus</taxon>
    </lineage>
</organism>
<dbReference type="EMBL" id="SORX01000006">
    <property type="protein sequence ID" value="TFE00544.1"/>
    <property type="molecule type" value="Genomic_DNA"/>
</dbReference>
<gene>
    <name evidence="2" type="ORF">E2626_11240</name>
</gene>
<dbReference type="GO" id="GO:0016747">
    <property type="term" value="F:acyltransferase activity, transferring groups other than amino-acyl groups"/>
    <property type="evidence" value="ECO:0007669"/>
    <property type="project" value="InterPro"/>
</dbReference>
<dbReference type="AlphaFoldDB" id="A0A4Y8LCY8"/>
<dbReference type="PANTHER" id="PTHR43792:SF1">
    <property type="entry name" value="N-ACETYLTRANSFERASE DOMAIN-CONTAINING PROTEIN"/>
    <property type="match status" value="1"/>
</dbReference>
<evidence type="ECO:0000313" key="2">
    <source>
        <dbReference type="EMBL" id="TFE00544.1"/>
    </source>
</evidence>
<dbReference type="PROSITE" id="PS51186">
    <property type="entry name" value="GNAT"/>
    <property type="match status" value="1"/>
</dbReference>
<dbReference type="InterPro" id="IPR000182">
    <property type="entry name" value="GNAT_dom"/>
</dbReference>
<dbReference type="InterPro" id="IPR016181">
    <property type="entry name" value="Acyl_CoA_acyltransferase"/>
</dbReference>
<comment type="caution">
    <text evidence="2">The sequence shown here is derived from an EMBL/GenBank/DDBJ whole genome shotgun (WGS) entry which is preliminary data.</text>
</comment>
<dbReference type="SUPFAM" id="SSF55729">
    <property type="entry name" value="Acyl-CoA N-acyltransferases (Nat)"/>
    <property type="match status" value="1"/>
</dbReference>
<accession>A0A4Y8LCY8</accession>
<dbReference type="Pfam" id="PF13302">
    <property type="entry name" value="Acetyltransf_3"/>
    <property type="match status" value="1"/>
</dbReference>
<feature type="domain" description="N-acetyltransferase" evidence="1">
    <location>
        <begin position="6"/>
        <end position="160"/>
    </location>
</feature>
<keyword evidence="2" id="KW-0808">Transferase</keyword>
<dbReference type="OrthoDB" id="9785602at2"/>
<keyword evidence="3" id="KW-1185">Reference proteome</keyword>
<dbReference type="PANTHER" id="PTHR43792">
    <property type="entry name" value="GNAT FAMILY, PUTATIVE (AFU_ORTHOLOGUE AFUA_3G00765)-RELATED-RELATED"/>
    <property type="match status" value="1"/>
</dbReference>
<dbReference type="Gene3D" id="3.40.630.30">
    <property type="match status" value="1"/>
</dbReference>
<evidence type="ECO:0000259" key="1">
    <source>
        <dbReference type="PROSITE" id="PS51186"/>
    </source>
</evidence>
<dbReference type="RefSeq" id="WP_134381862.1">
    <property type="nucleotide sequence ID" value="NZ_SORX01000006.1"/>
</dbReference>
<protein>
    <submittedName>
        <fullName evidence="2">N-acetyltransferase</fullName>
    </submittedName>
</protein>
<dbReference type="InterPro" id="IPR051531">
    <property type="entry name" value="N-acetyltransferase"/>
</dbReference>
<name>A0A4Y8LCY8_9BACL</name>
<reference evidence="2 3" key="1">
    <citation type="submission" date="2019-03" db="EMBL/GenBank/DDBJ databases">
        <authorList>
            <person name="Yang Y."/>
        </authorList>
    </citation>
    <scope>NUCLEOTIDE SEQUENCE [LARGE SCALE GENOMIC DNA]</scope>
    <source>
        <strain evidence="2 3">ASL-1</strain>
    </source>
</reference>
<dbReference type="Proteomes" id="UP000297776">
    <property type="component" value="Unassembled WGS sequence"/>
</dbReference>
<evidence type="ECO:0000313" key="3">
    <source>
        <dbReference type="Proteomes" id="UP000297776"/>
    </source>
</evidence>